<feature type="compositionally biased region" description="Low complexity" evidence="1">
    <location>
        <begin position="267"/>
        <end position="282"/>
    </location>
</feature>
<protein>
    <recommendedName>
        <fullName evidence="4">DUF3106 domain-containing protein</fullName>
    </recommendedName>
</protein>
<proteinExistence type="predicted"/>
<dbReference type="Proteomes" id="UP000199119">
    <property type="component" value="Unassembled WGS sequence"/>
</dbReference>
<dbReference type="OrthoDB" id="9796567at2"/>
<sequence>MPPSLTDAPRILPAAVLAFALLGALSWGGWRAVTQVRMAPGTAIPAQALSPQPHAARSSTVRPVRMPEPAETGGPAWDDLTTAQQEALAPLNERWPVLSEAQKRHWLNLAASFRSLPHEERRKMVERMTEWANLSIQQRNQARFNYAATSRMTADNKRAKWEAYQALSAEEKHRLAAHAAPKPAGAATALRPSAARKLAKVPAATAAAAKSASAPNLPKIPRINETHTLQALPVPTAWPMMPASASGVGVETAPVSMPAAAVVTPLPPGGAAAAPAASQAEPLARDLTPLHAPQ</sequence>
<dbReference type="EMBL" id="FONX01000001">
    <property type="protein sequence ID" value="SFE33000.1"/>
    <property type="molecule type" value="Genomic_DNA"/>
</dbReference>
<evidence type="ECO:0008006" key="4">
    <source>
        <dbReference type="Google" id="ProtNLM"/>
    </source>
</evidence>
<gene>
    <name evidence="2" type="ORF">SAMN04489711_101230</name>
</gene>
<feature type="region of interest" description="Disordered" evidence="1">
    <location>
        <begin position="267"/>
        <end position="294"/>
    </location>
</feature>
<dbReference type="Pfam" id="PF11304">
    <property type="entry name" value="DUF3106"/>
    <property type="match status" value="1"/>
</dbReference>
<evidence type="ECO:0000256" key="1">
    <source>
        <dbReference type="SAM" id="MobiDB-lite"/>
    </source>
</evidence>
<dbReference type="InterPro" id="IPR021455">
    <property type="entry name" value="DUF3106"/>
</dbReference>
<name>A0A1I1ZRG3_9BURK</name>
<evidence type="ECO:0000313" key="2">
    <source>
        <dbReference type="EMBL" id="SFE33000.1"/>
    </source>
</evidence>
<keyword evidence="3" id="KW-1185">Reference proteome</keyword>
<dbReference type="STRING" id="1177982.SAMN04489711_101230"/>
<evidence type="ECO:0000313" key="3">
    <source>
        <dbReference type="Proteomes" id="UP000199119"/>
    </source>
</evidence>
<organism evidence="2 3">
    <name type="scientific">Paracidovorax wautersii</name>
    <dbReference type="NCBI Taxonomy" id="1177982"/>
    <lineage>
        <taxon>Bacteria</taxon>
        <taxon>Pseudomonadati</taxon>
        <taxon>Pseudomonadota</taxon>
        <taxon>Betaproteobacteria</taxon>
        <taxon>Burkholderiales</taxon>
        <taxon>Comamonadaceae</taxon>
        <taxon>Paracidovorax</taxon>
    </lineage>
</organism>
<dbReference type="RefSeq" id="WP_092936744.1">
    <property type="nucleotide sequence ID" value="NZ_FONX01000001.1"/>
</dbReference>
<accession>A0A1I1ZRG3</accession>
<feature type="region of interest" description="Disordered" evidence="1">
    <location>
        <begin position="44"/>
        <end position="77"/>
    </location>
</feature>
<reference evidence="3" key="1">
    <citation type="submission" date="2016-10" db="EMBL/GenBank/DDBJ databases">
        <authorList>
            <person name="Varghese N."/>
            <person name="Submissions S."/>
        </authorList>
    </citation>
    <scope>NUCLEOTIDE SEQUENCE [LARGE SCALE GENOMIC DNA]</scope>
    <source>
        <strain evidence="3">DSM 27981</strain>
    </source>
</reference>
<dbReference type="AlphaFoldDB" id="A0A1I1ZRG3"/>